<keyword evidence="7" id="KW-1185">Reference proteome</keyword>
<dbReference type="Gene3D" id="3.90.1150.10">
    <property type="entry name" value="Aspartate Aminotransferase, domain 1"/>
    <property type="match status" value="1"/>
</dbReference>
<dbReference type="Gene3D" id="3.40.640.10">
    <property type="entry name" value="Type I PLP-dependent aspartate aminotransferase-like (Major domain)"/>
    <property type="match status" value="1"/>
</dbReference>
<reference evidence="6 7" key="1">
    <citation type="submission" date="2018-05" db="EMBL/GenBank/DDBJ databases">
        <title>Acuticoccus sediminis sp. nov., isolated from deep-sea sediment of Indian Ocean.</title>
        <authorList>
            <person name="Liu X."/>
            <person name="Lai Q."/>
            <person name="Du Y."/>
            <person name="Sun F."/>
            <person name="Zhang X."/>
            <person name="Wang S."/>
            <person name="Shao Z."/>
        </authorList>
    </citation>
    <scope>NUCLEOTIDE SEQUENCE [LARGE SCALE GENOMIC DNA]</scope>
    <source>
        <strain evidence="6 7">PTG4-2</strain>
    </source>
</reference>
<dbReference type="PANTHER" id="PTHR30244">
    <property type="entry name" value="TRANSAMINASE"/>
    <property type="match status" value="1"/>
</dbReference>
<dbReference type="RefSeq" id="WP_111351181.1">
    <property type="nucleotide sequence ID" value="NZ_QHHQ01000007.1"/>
</dbReference>
<dbReference type="GO" id="GO:0008483">
    <property type="term" value="F:transaminase activity"/>
    <property type="evidence" value="ECO:0007669"/>
    <property type="project" value="TreeGrafter"/>
</dbReference>
<dbReference type="Pfam" id="PF01041">
    <property type="entry name" value="DegT_DnrJ_EryC1"/>
    <property type="match status" value="1"/>
</dbReference>
<dbReference type="FunFam" id="3.40.640.10:FF:000089">
    <property type="entry name" value="Aminotransferase, DegT/DnrJ/EryC1/StrS family"/>
    <property type="match status" value="1"/>
</dbReference>
<accession>A0A8B2NGF7</accession>
<evidence type="ECO:0000256" key="3">
    <source>
        <dbReference type="PIRSR" id="PIRSR000390-1"/>
    </source>
</evidence>
<dbReference type="GO" id="GO:0000271">
    <property type="term" value="P:polysaccharide biosynthetic process"/>
    <property type="evidence" value="ECO:0007669"/>
    <property type="project" value="TreeGrafter"/>
</dbReference>
<sequence length="378" mass="40601">MIPFLDLKAQYRSVGEELEAAVLAALRSTEYILGEPVARFECEFARYCGAEHAIAVSSGTAALHLALLAAGVMPGDEVITVPATFVATVAAILYAGARPVLVDVDPTTWTMDPAALEAAITPRTRAVMPVHFHGRLADMDAIADITRRHRLILIEDAAQAHGASRGGRRAGTFGDLGCFSFYPGKNLGAAGEGGAVVTDDYALAERVRSLRDWGKSSRFIHALKGYNYRLDTVQCAVLGVKLARLEAWNAARRRVANAYHIGLAAHVQRAAGPFGEDHAGHVYAILTEDRDAVMAELTKAGIGTNVHYARPVHLQPAYADLGYQPGDFPVAEDYARQTLSLPIYPELSPADVAHVIEAVNAVTARRQSLLLERAELAS</sequence>
<feature type="modified residue" description="N6-(pyridoxal phosphate)lysine" evidence="4">
    <location>
        <position position="185"/>
    </location>
</feature>
<protein>
    <submittedName>
        <fullName evidence="6">Erythromycin biosynthesis sensory transduction protein eryC1</fullName>
    </submittedName>
</protein>
<organism evidence="6 7">
    <name type="scientific">Acuticoccus sediminis</name>
    <dbReference type="NCBI Taxonomy" id="2184697"/>
    <lineage>
        <taxon>Bacteria</taxon>
        <taxon>Pseudomonadati</taxon>
        <taxon>Pseudomonadota</taxon>
        <taxon>Alphaproteobacteria</taxon>
        <taxon>Hyphomicrobiales</taxon>
        <taxon>Amorphaceae</taxon>
        <taxon>Acuticoccus</taxon>
    </lineage>
</organism>
<dbReference type="PIRSF" id="PIRSF000390">
    <property type="entry name" value="PLP_StrS"/>
    <property type="match status" value="1"/>
</dbReference>
<evidence type="ECO:0000256" key="4">
    <source>
        <dbReference type="PIRSR" id="PIRSR000390-2"/>
    </source>
</evidence>
<comment type="caution">
    <text evidence="6">The sequence shown here is derived from an EMBL/GenBank/DDBJ whole genome shotgun (WGS) entry which is preliminary data.</text>
</comment>
<dbReference type="InterPro" id="IPR000653">
    <property type="entry name" value="DegT/StrS_aminotransferase"/>
</dbReference>
<keyword evidence="1 4" id="KW-0663">Pyridoxal phosphate</keyword>
<dbReference type="GO" id="GO:0030170">
    <property type="term" value="F:pyridoxal phosphate binding"/>
    <property type="evidence" value="ECO:0007669"/>
    <property type="project" value="UniProtKB-ARBA"/>
</dbReference>
<dbReference type="SUPFAM" id="SSF53383">
    <property type="entry name" value="PLP-dependent transferases"/>
    <property type="match status" value="1"/>
</dbReference>
<dbReference type="PANTHER" id="PTHR30244:SF36">
    <property type="entry name" value="3-OXO-GLUCOSE-6-PHOSPHATE:GLUTAMATE AMINOTRANSFERASE"/>
    <property type="match status" value="1"/>
</dbReference>
<evidence type="ECO:0000313" key="7">
    <source>
        <dbReference type="Proteomes" id="UP000249590"/>
    </source>
</evidence>
<dbReference type="CDD" id="cd00616">
    <property type="entry name" value="AHBA_syn"/>
    <property type="match status" value="1"/>
</dbReference>
<dbReference type="AlphaFoldDB" id="A0A8B2NGF7"/>
<dbReference type="Proteomes" id="UP000249590">
    <property type="component" value="Unassembled WGS sequence"/>
</dbReference>
<dbReference type="InterPro" id="IPR015422">
    <property type="entry name" value="PyrdxlP-dep_Trfase_small"/>
</dbReference>
<dbReference type="InterPro" id="IPR015424">
    <property type="entry name" value="PyrdxlP-dep_Trfase"/>
</dbReference>
<evidence type="ECO:0000256" key="2">
    <source>
        <dbReference type="ARBA" id="ARBA00037999"/>
    </source>
</evidence>
<proteinExistence type="inferred from homology"/>
<gene>
    <name evidence="6" type="ORF">DLJ53_26915</name>
</gene>
<dbReference type="OrthoDB" id="9768668at2"/>
<feature type="active site" description="Proton acceptor" evidence="3">
    <location>
        <position position="185"/>
    </location>
</feature>
<evidence type="ECO:0000256" key="5">
    <source>
        <dbReference type="RuleBase" id="RU004508"/>
    </source>
</evidence>
<evidence type="ECO:0000256" key="1">
    <source>
        <dbReference type="ARBA" id="ARBA00022898"/>
    </source>
</evidence>
<dbReference type="InterPro" id="IPR015421">
    <property type="entry name" value="PyrdxlP-dep_Trfase_major"/>
</dbReference>
<name>A0A8B2NGF7_9HYPH</name>
<evidence type="ECO:0000313" key="6">
    <source>
        <dbReference type="EMBL" id="RAH98340.1"/>
    </source>
</evidence>
<comment type="similarity">
    <text evidence="2 5">Belongs to the DegT/DnrJ/EryC1 family.</text>
</comment>
<dbReference type="EMBL" id="QHHQ01000007">
    <property type="protein sequence ID" value="RAH98340.1"/>
    <property type="molecule type" value="Genomic_DNA"/>
</dbReference>